<gene>
    <name evidence="2" type="ORF">CUD01_30740</name>
</gene>
<reference evidence="2 3" key="1">
    <citation type="submission" date="2019-06" db="EMBL/GenBank/DDBJ databases">
        <title>Whole genome shotgun sequence of Cellulomonas uda NBRC 3747.</title>
        <authorList>
            <person name="Hosoyama A."/>
            <person name="Uohara A."/>
            <person name="Ohji S."/>
            <person name="Ichikawa N."/>
        </authorList>
    </citation>
    <scope>NUCLEOTIDE SEQUENCE [LARGE SCALE GENOMIC DNA]</scope>
    <source>
        <strain evidence="2 3">NBRC 3747</strain>
    </source>
</reference>
<evidence type="ECO:0000313" key="2">
    <source>
        <dbReference type="EMBL" id="GEA82630.1"/>
    </source>
</evidence>
<feature type="signal peptide" evidence="1">
    <location>
        <begin position="1"/>
        <end position="26"/>
    </location>
</feature>
<organism evidence="2 3">
    <name type="scientific">Cellulomonas uda</name>
    <dbReference type="NCBI Taxonomy" id="1714"/>
    <lineage>
        <taxon>Bacteria</taxon>
        <taxon>Bacillati</taxon>
        <taxon>Actinomycetota</taxon>
        <taxon>Actinomycetes</taxon>
        <taxon>Micrococcales</taxon>
        <taxon>Cellulomonadaceae</taxon>
        <taxon>Cellulomonas</taxon>
    </lineage>
</organism>
<proteinExistence type="predicted"/>
<dbReference type="RefSeq" id="WP_094181663.1">
    <property type="nucleotide sequence ID" value="NZ_BJLP01000075.1"/>
</dbReference>
<sequence>MKTSTRSLTVAAVIVLGFAFGGAANAATQTWGPRTKTWDGAVRVEASGSFWNNAGTANSKVTTKDRKADGNDVHGATNFYIKKIDKTNGTTFWTFFAVKSGDDVSNTTITDRFIKTYPAWASDYDTDQMRIGAFSCAQMGWPVPDQCTSEAILTTSY</sequence>
<evidence type="ECO:0008006" key="4">
    <source>
        <dbReference type="Google" id="ProtNLM"/>
    </source>
</evidence>
<dbReference type="EMBL" id="BJLP01000075">
    <property type="protein sequence ID" value="GEA82630.1"/>
    <property type="molecule type" value="Genomic_DNA"/>
</dbReference>
<protein>
    <recommendedName>
        <fullName evidence="4">Secreted protein</fullName>
    </recommendedName>
</protein>
<comment type="caution">
    <text evidence="2">The sequence shown here is derived from an EMBL/GenBank/DDBJ whole genome shotgun (WGS) entry which is preliminary data.</text>
</comment>
<keyword evidence="1" id="KW-0732">Signal</keyword>
<dbReference type="Proteomes" id="UP000315842">
    <property type="component" value="Unassembled WGS sequence"/>
</dbReference>
<keyword evidence="3" id="KW-1185">Reference proteome</keyword>
<evidence type="ECO:0000313" key="3">
    <source>
        <dbReference type="Proteomes" id="UP000315842"/>
    </source>
</evidence>
<name>A0A4Y3KI44_CELUD</name>
<dbReference type="AlphaFoldDB" id="A0A4Y3KI44"/>
<accession>A0A4Y3KI44</accession>
<feature type="chain" id="PRO_5021221990" description="Secreted protein" evidence="1">
    <location>
        <begin position="27"/>
        <end position="157"/>
    </location>
</feature>
<evidence type="ECO:0000256" key="1">
    <source>
        <dbReference type="SAM" id="SignalP"/>
    </source>
</evidence>